<feature type="compositionally biased region" description="Low complexity" evidence="1">
    <location>
        <begin position="191"/>
        <end position="223"/>
    </location>
</feature>
<dbReference type="AlphaFoldDB" id="A0A9P6WD30"/>
<protein>
    <recommendedName>
        <fullName evidence="2">Smr domain-containing protein</fullName>
    </recommendedName>
</protein>
<dbReference type="InterPro" id="IPR002625">
    <property type="entry name" value="Smr_dom"/>
</dbReference>
<dbReference type="SMART" id="SM00463">
    <property type="entry name" value="SMR"/>
    <property type="match status" value="1"/>
</dbReference>
<dbReference type="PROSITE" id="PS50828">
    <property type="entry name" value="SMR"/>
    <property type="match status" value="1"/>
</dbReference>
<sequence>MSQVAIGNRQVFDYNHSSDVQYKQLREQAQFHFRNHKQLSSQSQSSYKNGNKAEAKRLSDQSHQEFIRFQQLNNQAAEWVFVENNKDSMSNEIDLHGLYVSEAEYVIKKRLIYGHTHNEQDVRIIVGKGKHSSGGIAKIKPAAEQLCNEAKFQWQIDSKNDGVIIVNTLSGNIPNKWYKDIESANTDTGVQHQQQQQQPQTYQPQQQMQYAPQQQQQNNNNNNNNNYVVRSLLKLLCICIQRNI</sequence>
<dbReference type="Pfam" id="PF08590">
    <property type="entry name" value="DUF1771"/>
    <property type="match status" value="1"/>
</dbReference>
<dbReference type="Proteomes" id="UP000750334">
    <property type="component" value="Unassembled WGS sequence"/>
</dbReference>
<keyword evidence="4" id="KW-1185">Reference proteome</keyword>
<evidence type="ECO:0000313" key="4">
    <source>
        <dbReference type="Proteomes" id="UP000750334"/>
    </source>
</evidence>
<dbReference type="SUPFAM" id="SSF160443">
    <property type="entry name" value="SMR domain-like"/>
    <property type="match status" value="1"/>
</dbReference>
<dbReference type="EMBL" id="PUHR01000033">
    <property type="protein sequence ID" value="KAG0669795.1"/>
    <property type="molecule type" value="Genomic_DNA"/>
</dbReference>
<accession>A0A9P6WD30</accession>
<dbReference type="PANTHER" id="PTHR47417">
    <property type="entry name" value="SMR DOMAIN-CONTAINING PROTEIN YPL199C"/>
    <property type="match status" value="1"/>
</dbReference>
<dbReference type="PANTHER" id="PTHR47417:SF1">
    <property type="entry name" value="SMR DOMAIN-CONTAINING PROTEIN YPL199C"/>
    <property type="match status" value="1"/>
</dbReference>
<feature type="region of interest" description="Disordered" evidence="1">
    <location>
        <begin position="34"/>
        <end position="57"/>
    </location>
</feature>
<dbReference type="InterPro" id="IPR053020">
    <property type="entry name" value="Smr_domain_protein"/>
</dbReference>
<dbReference type="InterPro" id="IPR036063">
    <property type="entry name" value="Smr_dom_sf"/>
</dbReference>
<dbReference type="InterPro" id="IPR013899">
    <property type="entry name" value="DUF1771"/>
</dbReference>
<dbReference type="SMART" id="SM01162">
    <property type="entry name" value="DUF1771"/>
    <property type="match status" value="1"/>
</dbReference>
<comment type="caution">
    <text evidence="3">The sequence shown here is derived from an EMBL/GenBank/DDBJ whole genome shotgun (WGS) entry which is preliminary data.</text>
</comment>
<feature type="region of interest" description="Disordered" evidence="1">
    <location>
        <begin position="186"/>
        <end position="223"/>
    </location>
</feature>
<evidence type="ECO:0000313" key="3">
    <source>
        <dbReference type="EMBL" id="KAG0669795.1"/>
    </source>
</evidence>
<reference evidence="3 4" key="1">
    <citation type="submission" date="2020-11" db="EMBL/GenBank/DDBJ databases">
        <title>Kefir isolates.</title>
        <authorList>
            <person name="Marcisauskas S."/>
            <person name="Kim Y."/>
            <person name="Blasche S."/>
        </authorList>
    </citation>
    <scope>NUCLEOTIDE SEQUENCE [LARGE SCALE GENOMIC DNA]</scope>
    <source>
        <strain evidence="3 4">OG2</strain>
    </source>
</reference>
<dbReference type="Pfam" id="PF01713">
    <property type="entry name" value="Smr"/>
    <property type="match status" value="1"/>
</dbReference>
<organism evidence="3 4">
    <name type="scientific">Maudiozyma exigua</name>
    <name type="common">Yeast</name>
    <name type="synonym">Kazachstania exigua</name>
    <dbReference type="NCBI Taxonomy" id="34358"/>
    <lineage>
        <taxon>Eukaryota</taxon>
        <taxon>Fungi</taxon>
        <taxon>Dikarya</taxon>
        <taxon>Ascomycota</taxon>
        <taxon>Saccharomycotina</taxon>
        <taxon>Saccharomycetes</taxon>
        <taxon>Saccharomycetales</taxon>
        <taxon>Saccharomycetaceae</taxon>
        <taxon>Maudiozyma</taxon>
    </lineage>
</organism>
<evidence type="ECO:0000256" key="1">
    <source>
        <dbReference type="SAM" id="MobiDB-lite"/>
    </source>
</evidence>
<feature type="domain" description="Smr" evidence="2">
    <location>
        <begin position="93"/>
        <end position="169"/>
    </location>
</feature>
<evidence type="ECO:0000259" key="2">
    <source>
        <dbReference type="PROSITE" id="PS50828"/>
    </source>
</evidence>
<proteinExistence type="predicted"/>
<dbReference type="OrthoDB" id="3231855at2759"/>
<name>A0A9P6WD30_MAUEX</name>
<dbReference type="Gene3D" id="3.30.1370.110">
    <property type="match status" value="1"/>
</dbReference>
<gene>
    <name evidence="3" type="ORF">C6P45_003315</name>
</gene>